<gene>
    <name evidence="1" type="ordered locus">VVA0974</name>
</gene>
<dbReference type="HOGENOM" id="CLU_3278684_0_0_6"/>
<dbReference type="Proteomes" id="UP000002675">
    <property type="component" value="Chromosome II"/>
</dbReference>
<dbReference type="AlphaFoldDB" id="Q7MDR2"/>
<organism evidence="1 2">
    <name type="scientific">Vibrio vulnificus (strain YJ016)</name>
    <dbReference type="NCBI Taxonomy" id="196600"/>
    <lineage>
        <taxon>Bacteria</taxon>
        <taxon>Pseudomonadati</taxon>
        <taxon>Pseudomonadota</taxon>
        <taxon>Gammaproteobacteria</taxon>
        <taxon>Vibrionales</taxon>
        <taxon>Vibrionaceae</taxon>
        <taxon>Vibrio</taxon>
    </lineage>
</organism>
<proteinExistence type="predicted"/>
<dbReference type="KEGG" id="vvy:VVA0974"/>
<dbReference type="EMBL" id="BA000038">
    <property type="protein sequence ID" value="BAC97000.1"/>
    <property type="molecule type" value="Genomic_DNA"/>
</dbReference>
<evidence type="ECO:0000313" key="1">
    <source>
        <dbReference type="EMBL" id="BAC97000.1"/>
    </source>
</evidence>
<reference evidence="1 2" key="1">
    <citation type="journal article" date="2003" name="Genome Res.">
        <title>Comparative genome analysis of Vibrio vulnificus, a marine pathogen.</title>
        <authorList>
            <person name="Chen C.Y."/>
            <person name="Wu K.M."/>
            <person name="Chang Y.C."/>
            <person name="Chang C.H."/>
            <person name="Tsai H.C."/>
            <person name="Liao T.L."/>
            <person name="Liu Y.M."/>
            <person name="Chen H.J."/>
            <person name="Shen A.B."/>
            <person name="Li J.C."/>
            <person name="Su T.L."/>
            <person name="Shao C.P."/>
            <person name="Lee C.T."/>
            <person name="Hor L.I."/>
            <person name="Tsai S.F."/>
        </authorList>
    </citation>
    <scope>NUCLEOTIDE SEQUENCE [LARGE SCALE GENOMIC DNA]</scope>
    <source>
        <strain evidence="1 2">YJ016</strain>
    </source>
</reference>
<name>Q7MDR2_VIBVY</name>
<accession>Q7MDR2</accession>
<protein>
    <submittedName>
        <fullName evidence="1">Uncharacterized protein</fullName>
    </submittedName>
</protein>
<evidence type="ECO:0000313" key="2">
    <source>
        <dbReference type="Proteomes" id="UP000002675"/>
    </source>
</evidence>
<sequence length="41" mass="4621">MLQINASLSTAKGYIQIVEEVLSSFERWGGLDDKLHLESEL</sequence>